<evidence type="ECO:0000313" key="1">
    <source>
        <dbReference type="EMBL" id="GBP54853.1"/>
    </source>
</evidence>
<comment type="caution">
    <text evidence="1">The sequence shown here is derived from an EMBL/GenBank/DDBJ whole genome shotgun (WGS) entry which is preliminary data.</text>
</comment>
<keyword evidence="2" id="KW-1185">Reference proteome</keyword>
<evidence type="ECO:0000313" key="2">
    <source>
        <dbReference type="Proteomes" id="UP000299102"/>
    </source>
</evidence>
<name>A0A4C1WVC4_EUMVA</name>
<protein>
    <submittedName>
        <fullName evidence="1">Uncharacterized protein</fullName>
    </submittedName>
</protein>
<sequence length="168" mass="19296">MKRLMDVNEARDTQRSHRVEIYSLCLRFWKINFAISPPAAVPLQPPRRRPARSALDTYFFQRAAPPKLPKLENIKLAFHFGSFDSARRARPRPRASPGAAPKHVTGLYFLNDFYMAVSKVRPPSTGPGKRRRCDFAMSQTGCLTASFNKHIDISYFAKDYLHIYKPII</sequence>
<dbReference type="Proteomes" id="UP000299102">
    <property type="component" value="Unassembled WGS sequence"/>
</dbReference>
<accession>A0A4C1WVC4</accession>
<dbReference type="AlphaFoldDB" id="A0A4C1WVC4"/>
<dbReference type="EMBL" id="BGZK01000655">
    <property type="protein sequence ID" value="GBP54853.1"/>
    <property type="molecule type" value="Genomic_DNA"/>
</dbReference>
<organism evidence="1 2">
    <name type="scientific">Eumeta variegata</name>
    <name type="common">Bagworm moth</name>
    <name type="synonym">Eumeta japonica</name>
    <dbReference type="NCBI Taxonomy" id="151549"/>
    <lineage>
        <taxon>Eukaryota</taxon>
        <taxon>Metazoa</taxon>
        <taxon>Ecdysozoa</taxon>
        <taxon>Arthropoda</taxon>
        <taxon>Hexapoda</taxon>
        <taxon>Insecta</taxon>
        <taxon>Pterygota</taxon>
        <taxon>Neoptera</taxon>
        <taxon>Endopterygota</taxon>
        <taxon>Lepidoptera</taxon>
        <taxon>Glossata</taxon>
        <taxon>Ditrysia</taxon>
        <taxon>Tineoidea</taxon>
        <taxon>Psychidae</taxon>
        <taxon>Oiketicinae</taxon>
        <taxon>Eumeta</taxon>
    </lineage>
</organism>
<gene>
    <name evidence="1" type="ORF">EVAR_87928_1</name>
</gene>
<proteinExistence type="predicted"/>
<reference evidence="1 2" key="1">
    <citation type="journal article" date="2019" name="Commun. Biol.">
        <title>The bagworm genome reveals a unique fibroin gene that provides high tensile strength.</title>
        <authorList>
            <person name="Kono N."/>
            <person name="Nakamura H."/>
            <person name="Ohtoshi R."/>
            <person name="Tomita M."/>
            <person name="Numata K."/>
            <person name="Arakawa K."/>
        </authorList>
    </citation>
    <scope>NUCLEOTIDE SEQUENCE [LARGE SCALE GENOMIC DNA]</scope>
</reference>